<evidence type="ECO:0000313" key="2">
    <source>
        <dbReference type="Proteomes" id="UP001430953"/>
    </source>
</evidence>
<keyword evidence="2" id="KW-1185">Reference proteome</keyword>
<gene>
    <name evidence="1" type="ORF">PUN28_013274</name>
</gene>
<name>A0AAW2FDA8_9HYME</name>
<proteinExistence type="predicted"/>
<dbReference type="EMBL" id="JADYXP020000013">
    <property type="protein sequence ID" value="KAL0111942.1"/>
    <property type="molecule type" value="Genomic_DNA"/>
</dbReference>
<organism evidence="1 2">
    <name type="scientific">Cardiocondyla obscurior</name>
    <dbReference type="NCBI Taxonomy" id="286306"/>
    <lineage>
        <taxon>Eukaryota</taxon>
        <taxon>Metazoa</taxon>
        <taxon>Ecdysozoa</taxon>
        <taxon>Arthropoda</taxon>
        <taxon>Hexapoda</taxon>
        <taxon>Insecta</taxon>
        <taxon>Pterygota</taxon>
        <taxon>Neoptera</taxon>
        <taxon>Endopterygota</taxon>
        <taxon>Hymenoptera</taxon>
        <taxon>Apocrita</taxon>
        <taxon>Aculeata</taxon>
        <taxon>Formicoidea</taxon>
        <taxon>Formicidae</taxon>
        <taxon>Myrmicinae</taxon>
        <taxon>Cardiocondyla</taxon>
    </lineage>
</organism>
<evidence type="ECO:0000313" key="1">
    <source>
        <dbReference type="EMBL" id="KAL0111942.1"/>
    </source>
</evidence>
<comment type="caution">
    <text evidence="1">The sequence shown here is derived from an EMBL/GenBank/DDBJ whole genome shotgun (WGS) entry which is preliminary data.</text>
</comment>
<protein>
    <submittedName>
        <fullName evidence="1">Uncharacterized protein</fullName>
    </submittedName>
</protein>
<sequence>MNLSRVQCARIECAKTSRGISRYSCARRRWASGRLNLKGKNYFDASYRRRPALSDPLGFVRTCTFQRCTLQIERFHILPSAAQISTSTLVGIYLREQNYVGVCMHAPRGLL</sequence>
<dbReference type="Proteomes" id="UP001430953">
    <property type="component" value="Unassembled WGS sequence"/>
</dbReference>
<accession>A0AAW2FDA8</accession>
<reference evidence="1 2" key="1">
    <citation type="submission" date="2023-03" db="EMBL/GenBank/DDBJ databases">
        <title>High recombination rates correlate with genetic variation in Cardiocondyla obscurior ants.</title>
        <authorList>
            <person name="Errbii M."/>
        </authorList>
    </citation>
    <scope>NUCLEOTIDE SEQUENCE [LARGE SCALE GENOMIC DNA]</scope>
    <source>
        <strain evidence="1">Alpha-2009</strain>
        <tissue evidence="1">Whole body</tissue>
    </source>
</reference>
<dbReference type="AlphaFoldDB" id="A0AAW2FDA8"/>